<evidence type="ECO:0000313" key="1">
    <source>
        <dbReference type="EMBL" id="TGN11187.1"/>
    </source>
</evidence>
<proteinExistence type="predicted"/>
<dbReference type="OrthoDB" id="318475at2"/>
<reference evidence="1" key="1">
    <citation type="journal article" date="2019" name="PLoS Negl. Trop. Dis.">
        <title>Revisiting the worldwide diversity of Leptospira species in the environment.</title>
        <authorList>
            <person name="Vincent A.T."/>
            <person name="Schiettekatte O."/>
            <person name="Bourhy P."/>
            <person name="Veyrier F.J."/>
            <person name="Picardeau M."/>
        </authorList>
    </citation>
    <scope>NUCLEOTIDE SEQUENCE [LARGE SCALE GENOMIC DNA]</scope>
    <source>
        <strain evidence="1">201400974</strain>
    </source>
</reference>
<protein>
    <submittedName>
        <fullName evidence="1">Uncharacterized protein</fullName>
    </submittedName>
</protein>
<keyword evidence="2" id="KW-1185">Reference proteome</keyword>
<gene>
    <name evidence="1" type="ORF">EHS11_06920</name>
</gene>
<dbReference type="AlphaFoldDB" id="A0A4V3JXE4"/>
<comment type="caution">
    <text evidence="1">The sequence shown here is derived from an EMBL/GenBank/DDBJ whole genome shotgun (WGS) entry which is preliminary data.</text>
</comment>
<sequence length="326" mass="38483">MFNFTYLFSFQSLFAEGTTIVEDEEDEKRLLENHAVEKLRFGLANHIHYYKIKKTKNTVVEQRSGRKRLYDHNLLLRALFRDKLIHKKYGSLGAMFEGATFIDFGSAILYEEGAVTVRDLYEDKLLQDHLSKIVATDINDTEYDHTRYIEIHIKEREPFPFAFNEIPVLIDDPEYIRILTKIYAKSEFSPIIFRSTNSGPDLFYTVEEMKDHFLSILTANPNRNILYFFNRFIFFRSACATQFQLIGTIDERIGVNHSFSAWRYVDWNKRSLEEAFRPNLRYIRLVDESRLSIADRLDASFLNQTCFLSKTLRFYGNKIKKSITKS</sequence>
<evidence type="ECO:0000313" key="2">
    <source>
        <dbReference type="Proteomes" id="UP000298264"/>
    </source>
</evidence>
<dbReference type="EMBL" id="RQHV01000042">
    <property type="protein sequence ID" value="TGN11187.1"/>
    <property type="molecule type" value="Genomic_DNA"/>
</dbReference>
<dbReference type="Proteomes" id="UP000298264">
    <property type="component" value="Unassembled WGS sequence"/>
</dbReference>
<organism evidence="1 2">
    <name type="scientific">Leptospira ilyithenensis</name>
    <dbReference type="NCBI Taxonomy" id="2484901"/>
    <lineage>
        <taxon>Bacteria</taxon>
        <taxon>Pseudomonadati</taxon>
        <taxon>Spirochaetota</taxon>
        <taxon>Spirochaetia</taxon>
        <taxon>Leptospirales</taxon>
        <taxon>Leptospiraceae</taxon>
        <taxon>Leptospira</taxon>
    </lineage>
</organism>
<name>A0A4V3JXE4_9LEPT</name>
<accession>A0A4V3JXE4</accession>